<reference evidence="5 6" key="1">
    <citation type="submission" date="2019-05" db="EMBL/GenBank/DDBJ databases">
        <title>Emergence of the Ug99 lineage of the wheat stem rust pathogen through somatic hybridization.</title>
        <authorList>
            <person name="Li F."/>
            <person name="Upadhyaya N.M."/>
            <person name="Sperschneider J."/>
            <person name="Matny O."/>
            <person name="Nguyen-Phuc H."/>
            <person name="Mago R."/>
            <person name="Raley C."/>
            <person name="Miller M.E."/>
            <person name="Silverstein K.A.T."/>
            <person name="Henningsen E."/>
            <person name="Hirsch C.D."/>
            <person name="Visser B."/>
            <person name="Pretorius Z.A."/>
            <person name="Steffenson B.J."/>
            <person name="Schwessinger B."/>
            <person name="Dodds P.N."/>
            <person name="Figueroa M."/>
        </authorList>
    </citation>
    <scope>NUCLEOTIDE SEQUENCE [LARGE SCALE GENOMIC DNA]</scope>
    <source>
        <strain evidence="4">21-0</strain>
        <strain evidence="3 6">Ug99</strain>
    </source>
</reference>
<evidence type="ECO:0000313" key="6">
    <source>
        <dbReference type="Proteomes" id="UP000325313"/>
    </source>
</evidence>
<accession>A0A5B0PEN3</accession>
<evidence type="ECO:0000313" key="4">
    <source>
        <dbReference type="EMBL" id="KAA1099721.1"/>
    </source>
</evidence>
<dbReference type="GO" id="GO:0016020">
    <property type="term" value="C:membrane"/>
    <property type="evidence" value="ECO:0007669"/>
    <property type="project" value="TreeGrafter"/>
</dbReference>
<dbReference type="OrthoDB" id="2510161at2759"/>
<dbReference type="GO" id="GO:0047499">
    <property type="term" value="F:calcium-independent phospholipase A2 activity"/>
    <property type="evidence" value="ECO:0007669"/>
    <property type="project" value="TreeGrafter"/>
</dbReference>
<keyword evidence="2" id="KW-0442">Lipid degradation</keyword>
<keyword evidence="2" id="KW-0443">Lipid metabolism</keyword>
<dbReference type="PANTHER" id="PTHR24185:SF1">
    <property type="entry name" value="CALCIUM-INDEPENDENT PHOSPHOLIPASE A2-GAMMA"/>
    <property type="match status" value="1"/>
</dbReference>
<gene>
    <name evidence="4" type="ORF">PGT21_018419</name>
    <name evidence="3" type="ORF">PGTUg99_028180</name>
</gene>
<dbReference type="EMBL" id="VDEP01000372">
    <property type="protein sequence ID" value="KAA1095386.1"/>
    <property type="molecule type" value="Genomic_DNA"/>
</dbReference>
<keyword evidence="1" id="KW-0378">Hydrolase</keyword>
<name>A0A5B0PEN3_PUCGR</name>
<evidence type="ECO:0000313" key="3">
    <source>
        <dbReference type="EMBL" id="KAA1095386.1"/>
    </source>
</evidence>
<evidence type="ECO:0000256" key="1">
    <source>
        <dbReference type="ARBA" id="ARBA00022801"/>
    </source>
</evidence>
<dbReference type="AlphaFoldDB" id="A0A5B0PEN3"/>
<keyword evidence="5" id="KW-1185">Reference proteome</keyword>
<dbReference type="Proteomes" id="UP000325313">
    <property type="component" value="Unassembled WGS sequence"/>
</dbReference>
<dbReference type="GO" id="GO:0016042">
    <property type="term" value="P:lipid catabolic process"/>
    <property type="evidence" value="ECO:0007669"/>
    <property type="project" value="UniProtKB-KW"/>
</dbReference>
<protein>
    <submittedName>
        <fullName evidence="4">Uncharacterized protein</fullName>
    </submittedName>
</protein>
<dbReference type="EMBL" id="VSWC01000054">
    <property type="protein sequence ID" value="KAA1099721.1"/>
    <property type="molecule type" value="Genomic_DNA"/>
</dbReference>
<dbReference type="Proteomes" id="UP000324748">
    <property type="component" value="Unassembled WGS sequence"/>
</dbReference>
<dbReference type="GO" id="GO:0019369">
    <property type="term" value="P:arachidonate metabolic process"/>
    <property type="evidence" value="ECO:0007669"/>
    <property type="project" value="TreeGrafter"/>
</dbReference>
<sequence length="213" mass="23242">MEAVKEAQTLCPGQRIDCLISLGAGKGLHNGSGSIAHACSKMGESSKRVARKVKARAAQEGWSASYFRASVKGLKNKDNQGEWENPDWVKAGTIKYLFIDARSQFVRHLDNLINGNPSRPQSSSLGGIPPEKLGWDEYPLVGRGFSRCPSKLVYIPSRWEKPLPMRGYSSQLVGRNPSWRAGGGYPRVSARIHARASGYPPADADVGADVRFC</sequence>
<organism evidence="4 5">
    <name type="scientific">Puccinia graminis f. sp. tritici</name>
    <dbReference type="NCBI Taxonomy" id="56615"/>
    <lineage>
        <taxon>Eukaryota</taxon>
        <taxon>Fungi</taxon>
        <taxon>Dikarya</taxon>
        <taxon>Basidiomycota</taxon>
        <taxon>Pucciniomycotina</taxon>
        <taxon>Pucciniomycetes</taxon>
        <taxon>Pucciniales</taxon>
        <taxon>Pucciniaceae</taxon>
        <taxon>Puccinia</taxon>
    </lineage>
</organism>
<evidence type="ECO:0000313" key="5">
    <source>
        <dbReference type="Proteomes" id="UP000324748"/>
    </source>
</evidence>
<comment type="caution">
    <text evidence="4">The sequence shown here is derived from an EMBL/GenBank/DDBJ whole genome shotgun (WGS) entry which is preliminary data.</text>
</comment>
<dbReference type="PANTHER" id="PTHR24185">
    <property type="entry name" value="CALCIUM-INDEPENDENT PHOSPHOLIPASE A2-GAMMA"/>
    <property type="match status" value="1"/>
</dbReference>
<evidence type="ECO:0000256" key="2">
    <source>
        <dbReference type="ARBA" id="ARBA00022963"/>
    </source>
</evidence>
<proteinExistence type="predicted"/>